<dbReference type="InParanoid" id="A0A804I3P1"/>
<dbReference type="EnsemblPlants" id="Ma02_t16970.1">
    <property type="protein sequence ID" value="Ma02_p16970.1"/>
    <property type="gene ID" value="Ma02_g16970"/>
</dbReference>
<organism evidence="3 4">
    <name type="scientific">Musa acuminata subsp. malaccensis</name>
    <name type="common">Wild banana</name>
    <name type="synonym">Musa malaccensis</name>
    <dbReference type="NCBI Taxonomy" id="214687"/>
    <lineage>
        <taxon>Eukaryota</taxon>
        <taxon>Viridiplantae</taxon>
        <taxon>Streptophyta</taxon>
        <taxon>Embryophyta</taxon>
        <taxon>Tracheophyta</taxon>
        <taxon>Spermatophyta</taxon>
        <taxon>Magnoliopsida</taxon>
        <taxon>Liliopsida</taxon>
        <taxon>Zingiberales</taxon>
        <taxon>Musaceae</taxon>
        <taxon>Musa</taxon>
    </lineage>
</organism>
<evidence type="ECO:0000313" key="4">
    <source>
        <dbReference type="Proteomes" id="UP000012960"/>
    </source>
</evidence>
<dbReference type="Proteomes" id="UP000012960">
    <property type="component" value="Unplaced"/>
</dbReference>
<feature type="region of interest" description="Disordered" evidence="1">
    <location>
        <begin position="1"/>
        <end position="50"/>
    </location>
</feature>
<name>A0A804I3P1_MUSAM</name>
<dbReference type="Gramene" id="Ma02_t16970.1">
    <property type="protein sequence ID" value="Ma02_p16970.1"/>
    <property type="gene ID" value="Ma02_g16970"/>
</dbReference>
<evidence type="ECO:0000313" key="2">
    <source>
        <dbReference type="EMBL" id="CAG1862288.1"/>
    </source>
</evidence>
<accession>A0A804I3P1</accession>
<sequence length="64" mass="7211">MSTINSLAHCLQEETSTKEENTVGRKTGHHLPTSQPIDVSGWTKRTPVSHTHRRLPRLTCYVEG</sequence>
<dbReference type="AlphaFoldDB" id="A0A804I3P1"/>
<evidence type="ECO:0000313" key="3">
    <source>
        <dbReference type="EnsemblPlants" id="Ma02_p16970.1"/>
    </source>
</evidence>
<evidence type="ECO:0000256" key="1">
    <source>
        <dbReference type="SAM" id="MobiDB-lite"/>
    </source>
</evidence>
<feature type="compositionally biased region" description="Basic and acidic residues" evidence="1">
    <location>
        <begin position="11"/>
        <end position="23"/>
    </location>
</feature>
<reference evidence="3" key="2">
    <citation type="submission" date="2021-05" db="UniProtKB">
        <authorList>
            <consortium name="EnsemblPlants"/>
        </authorList>
    </citation>
    <scope>IDENTIFICATION</scope>
    <source>
        <strain evidence="3">subsp. malaccensis</strain>
    </source>
</reference>
<reference evidence="2" key="1">
    <citation type="submission" date="2021-03" db="EMBL/GenBank/DDBJ databases">
        <authorList>
            <consortium name="Genoscope - CEA"/>
            <person name="William W."/>
        </authorList>
    </citation>
    <scope>NUCLEOTIDE SEQUENCE</scope>
    <source>
        <strain evidence="2">Doubled-haploid Pahang</strain>
    </source>
</reference>
<keyword evidence="4" id="KW-1185">Reference proteome</keyword>
<protein>
    <submittedName>
        <fullName evidence="2">(wild Malaysian banana) hypothetical protein</fullName>
    </submittedName>
</protein>
<gene>
    <name evidence="2" type="ORF">GSMUA_71820.1</name>
</gene>
<dbReference type="EMBL" id="HG996467">
    <property type="protein sequence ID" value="CAG1862288.1"/>
    <property type="molecule type" value="Genomic_DNA"/>
</dbReference>
<proteinExistence type="predicted"/>